<dbReference type="Proteomes" id="UP000535415">
    <property type="component" value="Unassembled WGS sequence"/>
</dbReference>
<feature type="signal peptide" evidence="1">
    <location>
        <begin position="1"/>
        <end position="19"/>
    </location>
</feature>
<name>A0A7W9F029_9RHOB</name>
<proteinExistence type="predicted"/>
<evidence type="ECO:0000313" key="2">
    <source>
        <dbReference type="EMBL" id="MBB5722770.1"/>
    </source>
</evidence>
<keyword evidence="3" id="KW-1185">Reference proteome</keyword>
<dbReference type="EMBL" id="JACIJM010000006">
    <property type="protein sequence ID" value="MBB5722770.1"/>
    <property type="molecule type" value="Genomic_DNA"/>
</dbReference>
<evidence type="ECO:0000256" key="1">
    <source>
        <dbReference type="SAM" id="SignalP"/>
    </source>
</evidence>
<accession>A0A7W9F029</accession>
<organism evidence="2 3">
    <name type="scientific">Yoonia ponticola</name>
    <dbReference type="NCBI Taxonomy" id="1524255"/>
    <lineage>
        <taxon>Bacteria</taxon>
        <taxon>Pseudomonadati</taxon>
        <taxon>Pseudomonadota</taxon>
        <taxon>Alphaproteobacteria</taxon>
        <taxon>Rhodobacterales</taxon>
        <taxon>Paracoccaceae</taxon>
        <taxon>Yoonia</taxon>
    </lineage>
</organism>
<gene>
    <name evidence="2" type="ORF">FHS72_002400</name>
</gene>
<dbReference type="AlphaFoldDB" id="A0A7W9F029"/>
<dbReference type="RefSeq" id="WP_183529344.1">
    <property type="nucleotide sequence ID" value="NZ_JACIJM010000006.1"/>
</dbReference>
<keyword evidence="1" id="KW-0732">Signal</keyword>
<protein>
    <submittedName>
        <fullName evidence="2">Uncharacterized protein</fullName>
    </submittedName>
</protein>
<feature type="chain" id="PRO_5030590900" evidence="1">
    <location>
        <begin position="20"/>
        <end position="107"/>
    </location>
</feature>
<evidence type="ECO:0000313" key="3">
    <source>
        <dbReference type="Proteomes" id="UP000535415"/>
    </source>
</evidence>
<sequence length="107" mass="11071">MLKAIVALFLTIIAGPTFADGVSSGALSEPTVVPIIRVPAPALQAPLVAPMRITQTQRGQGYCHNSQNSGPTESLYGYEVKLACDHILVGAGILGVMFMLGASSSTN</sequence>
<comment type="caution">
    <text evidence="2">The sequence shown here is derived from an EMBL/GenBank/DDBJ whole genome shotgun (WGS) entry which is preliminary data.</text>
</comment>
<reference evidence="2 3" key="1">
    <citation type="submission" date="2020-08" db="EMBL/GenBank/DDBJ databases">
        <title>Genomic Encyclopedia of Type Strains, Phase IV (KMG-IV): sequencing the most valuable type-strain genomes for metagenomic binning, comparative biology and taxonomic classification.</title>
        <authorList>
            <person name="Goeker M."/>
        </authorList>
    </citation>
    <scope>NUCLEOTIDE SEQUENCE [LARGE SCALE GENOMIC DNA]</scope>
    <source>
        <strain evidence="2 3">DSM 101064</strain>
    </source>
</reference>